<accession>A0ABP0G840</accession>
<evidence type="ECO:0000256" key="2">
    <source>
        <dbReference type="SAM" id="Phobius"/>
    </source>
</evidence>
<keyword evidence="2" id="KW-1133">Transmembrane helix</keyword>
<proteinExistence type="predicted"/>
<feature type="region of interest" description="Disordered" evidence="1">
    <location>
        <begin position="67"/>
        <end position="90"/>
    </location>
</feature>
<keyword evidence="2" id="KW-0812">Transmembrane</keyword>
<organism evidence="3 4">
    <name type="scientific">Clavelina lepadiformis</name>
    <name type="common">Light-bulb sea squirt</name>
    <name type="synonym">Ascidia lepadiformis</name>
    <dbReference type="NCBI Taxonomy" id="159417"/>
    <lineage>
        <taxon>Eukaryota</taxon>
        <taxon>Metazoa</taxon>
        <taxon>Chordata</taxon>
        <taxon>Tunicata</taxon>
        <taxon>Ascidiacea</taxon>
        <taxon>Aplousobranchia</taxon>
        <taxon>Clavelinidae</taxon>
        <taxon>Clavelina</taxon>
    </lineage>
</organism>
<reference evidence="3 4" key="1">
    <citation type="submission" date="2024-02" db="EMBL/GenBank/DDBJ databases">
        <authorList>
            <person name="Daric V."/>
            <person name="Darras S."/>
        </authorList>
    </citation>
    <scope>NUCLEOTIDE SEQUENCE [LARGE SCALE GENOMIC DNA]</scope>
</reference>
<name>A0ABP0G840_CLALP</name>
<keyword evidence="2" id="KW-0472">Membrane</keyword>
<comment type="caution">
    <text evidence="3">The sequence shown here is derived from an EMBL/GenBank/DDBJ whole genome shotgun (WGS) entry which is preliminary data.</text>
</comment>
<feature type="transmembrane region" description="Helical" evidence="2">
    <location>
        <begin position="150"/>
        <end position="167"/>
    </location>
</feature>
<dbReference type="Proteomes" id="UP001642483">
    <property type="component" value="Unassembled WGS sequence"/>
</dbReference>
<keyword evidence="4" id="KW-1185">Reference proteome</keyword>
<dbReference type="EMBL" id="CAWYQH010000103">
    <property type="protein sequence ID" value="CAK8686944.1"/>
    <property type="molecule type" value="Genomic_DNA"/>
</dbReference>
<protein>
    <submittedName>
        <fullName evidence="3">Uncharacterized protein</fullName>
    </submittedName>
</protein>
<evidence type="ECO:0000256" key="1">
    <source>
        <dbReference type="SAM" id="MobiDB-lite"/>
    </source>
</evidence>
<gene>
    <name evidence="3" type="ORF">CVLEPA_LOCUS18980</name>
</gene>
<evidence type="ECO:0000313" key="3">
    <source>
        <dbReference type="EMBL" id="CAK8686944.1"/>
    </source>
</evidence>
<evidence type="ECO:0000313" key="4">
    <source>
        <dbReference type="Proteomes" id="UP001642483"/>
    </source>
</evidence>
<sequence>MVRTPVTIAREHKPLLCCMTHDSAEADEAKCEASAGKAARINASKVTEVTHQKVESSFVELNNMESHGDISTSEESSEYDGVASSLDVDETRSTSLTDFGAEETRELHNTLKAFLAESESSADSKSMLYAFVAWFLFFSAAYVFKDIFFGFSPAVALFLLFIPKIKFH</sequence>